<dbReference type="PROSITE" id="PS50005">
    <property type="entry name" value="TPR"/>
    <property type="match status" value="1"/>
</dbReference>
<dbReference type="InterPro" id="IPR042197">
    <property type="entry name" value="Apaf_helical"/>
</dbReference>
<reference evidence="10 11" key="1">
    <citation type="submission" date="2018-11" db="EMBL/GenBank/DDBJ databases">
        <title>Trebonia kvetii gen.nov., sp.nov., a novel acidophilic actinobacterium, and proposal of the new actinobacterial family Treboniaceae fam. nov.</title>
        <authorList>
            <person name="Rapoport D."/>
            <person name="Sagova-Mareckova M."/>
            <person name="Sedlacek I."/>
            <person name="Provaznik J."/>
            <person name="Kralova S."/>
            <person name="Pavlinic D."/>
            <person name="Benes V."/>
            <person name="Kopecky J."/>
        </authorList>
    </citation>
    <scope>NUCLEOTIDE SEQUENCE [LARGE SCALE GENOMIC DNA]</scope>
    <source>
        <strain evidence="10 11">15Tr583</strain>
    </source>
</reference>
<dbReference type="Proteomes" id="UP000460272">
    <property type="component" value="Unassembled WGS sequence"/>
</dbReference>
<name>A0A6P2C048_9ACTN</name>
<dbReference type="InterPro" id="IPR016032">
    <property type="entry name" value="Sig_transdc_resp-reg_C-effctor"/>
</dbReference>
<evidence type="ECO:0000256" key="4">
    <source>
        <dbReference type="ARBA" id="ARBA00023125"/>
    </source>
</evidence>
<dbReference type="Gene3D" id="1.25.40.10">
    <property type="entry name" value="Tetratricopeptide repeat domain"/>
    <property type="match status" value="2"/>
</dbReference>
<dbReference type="Gene3D" id="1.10.10.10">
    <property type="entry name" value="Winged helix-like DNA-binding domain superfamily/Winged helix DNA-binding domain"/>
    <property type="match status" value="1"/>
</dbReference>
<dbReference type="InterPro" id="IPR019734">
    <property type="entry name" value="TPR_rpt"/>
</dbReference>
<dbReference type="SMART" id="SM00862">
    <property type="entry name" value="Trans_reg_C"/>
    <property type="match status" value="1"/>
</dbReference>
<feature type="region of interest" description="Disordered" evidence="8">
    <location>
        <begin position="249"/>
        <end position="274"/>
    </location>
</feature>
<dbReference type="PANTHER" id="PTHR35807:SF1">
    <property type="entry name" value="TRANSCRIPTIONAL REGULATOR REDD"/>
    <property type="match status" value="1"/>
</dbReference>
<keyword evidence="3" id="KW-0805">Transcription regulation</keyword>
<gene>
    <name evidence="10" type="ORF">EAS64_15380</name>
</gene>
<organism evidence="10 11">
    <name type="scientific">Trebonia kvetii</name>
    <dbReference type="NCBI Taxonomy" id="2480626"/>
    <lineage>
        <taxon>Bacteria</taxon>
        <taxon>Bacillati</taxon>
        <taxon>Actinomycetota</taxon>
        <taxon>Actinomycetes</taxon>
        <taxon>Streptosporangiales</taxon>
        <taxon>Treboniaceae</taxon>
        <taxon>Trebonia</taxon>
    </lineage>
</organism>
<dbReference type="PRINTS" id="PR00364">
    <property type="entry name" value="DISEASERSIST"/>
</dbReference>
<dbReference type="SMART" id="SM01043">
    <property type="entry name" value="BTAD"/>
    <property type="match status" value="1"/>
</dbReference>
<dbReference type="SMART" id="SM00028">
    <property type="entry name" value="TPR"/>
    <property type="match status" value="5"/>
</dbReference>
<keyword evidence="2" id="KW-0677">Repeat</keyword>
<evidence type="ECO:0000313" key="10">
    <source>
        <dbReference type="EMBL" id="TVZ03835.1"/>
    </source>
</evidence>
<evidence type="ECO:0000256" key="6">
    <source>
        <dbReference type="PROSITE-ProRule" id="PRU00339"/>
    </source>
</evidence>
<dbReference type="InterPro" id="IPR005158">
    <property type="entry name" value="BTAD"/>
</dbReference>
<protein>
    <submittedName>
        <fullName evidence="10">Tetratricopeptide repeat protein</fullName>
    </submittedName>
</protein>
<accession>A0A6P2C048</accession>
<dbReference type="Pfam" id="PF03704">
    <property type="entry name" value="BTAD"/>
    <property type="match status" value="1"/>
</dbReference>
<evidence type="ECO:0000313" key="11">
    <source>
        <dbReference type="Proteomes" id="UP000460272"/>
    </source>
</evidence>
<keyword evidence="5" id="KW-0804">Transcription</keyword>
<dbReference type="InterPro" id="IPR011990">
    <property type="entry name" value="TPR-like_helical_dom_sf"/>
</dbReference>
<dbReference type="InterPro" id="IPR027417">
    <property type="entry name" value="P-loop_NTPase"/>
</dbReference>
<dbReference type="InterPro" id="IPR036388">
    <property type="entry name" value="WH-like_DNA-bd_sf"/>
</dbReference>
<evidence type="ECO:0000256" key="5">
    <source>
        <dbReference type="ARBA" id="ARBA00023163"/>
    </source>
</evidence>
<keyword evidence="4 7" id="KW-0238">DNA-binding</keyword>
<feature type="repeat" description="TPR" evidence="6">
    <location>
        <begin position="886"/>
        <end position="919"/>
    </location>
</feature>
<dbReference type="Pfam" id="PF13424">
    <property type="entry name" value="TPR_12"/>
    <property type="match status" value="1"/>
</dbReference>
<evidence type="ECO:0000256" key="2">
    <source>
        <dbReference type="ARBA" id="ARBA00022737"/>
    </source>
</evidence>
<dbReference type="InterPro" id="IPR001867">
    <property type="entry name" value="OmpR/PhoB-type_DNA-bd"/>
</dbReference>
<dbReference type="Pfam" id="PF00931">
    <property type="entry name" value="NB-ARC"/>
    <property type="match status" value="1"/>
</dbReference>
<dbReference type="GO" id="GO:0000160">
    <property type="term" value="P:phosphorelay signal transduction system"/>
    <property type="evidence" value="ECO:0007669"/>
    <property type="project" value="InterPro"/>
</dbReference>
<dbReference type="PROSITE" id="PS51755">
    <property type="entry name" value="OMPR_PHOB"/>
    <property type="match status" value="1"/>
</dbReference>
<dbReference type="InterPro" id="IPR051677">
    <property type="entry name" value="AfsR-DnrI-RedD_regulator"/>
</dbReference>
<keyword evidence="11" id="KW-1185">Reference proteome</keyword>
<dbReference type="EMBL" id="RPFW01000003">
    <property type="protein sequence ID" value="TVZ03835.1"/>
    <property type="molecule type" value="Genomic_DNA"/>
</dbReference>
<comment type="similarity">
    <text evidence="1">Belongs to the AfsR/DnrI/RedD regulatory family.</text>
</comment>
<evidence type="ECO:0000256" key="8">
    <source>
        <dbReference type="SAM" id="MobiDB-lite"/>
    </source>
</evidence>
<evidence type="ECO:0000256" key="3">
    <source>
        <dbReference type="ARBA" id="ARBA00023015"/>
    </source>
</evidence>
<dbReference type="CDD" id="cd15831">
    <property type="entry name" value="BTAD"/>
    <property type="match status" value="1"/>
</dbReference>
<dbReference type="GO" id="GO:0003677">
    <property type="term" value="F:DNA binding"/>
    <property type="evidence" value="ECO:0007669"/>
    <property type="project" value="UniProtKB-UniRule"/>
</dbReference>
<dbReference type="Pfam" id="PF00486">
    <property type="entry name" value="Trans_reg_C"/>
    <property type="match status" value="1"/>
</dbReference>
<proteinExistence type="inferred from homology"/>
<dbReference type="AlphaFoldDB" id="A0A6P2C048"/>
<dbReference type="SUPFAM" id="SSF48452">
    <property type="entry name" value="TPR-like"/>
    <property type="match status" value="3"/>
</dbReference>
<dbReference type="InterPro" id="IPR002182">
    <property type="entry name" value="NB-ARC"/>
</dbReference>
<feature type="DNA-binding region" description="OmpR/PhoB-type" evidence="7">
    <location>
        <begin position="1"/>
        <end position="92"/>
    </location>
</feature>
<keyword evidence="6" id="KW-0802">TPR repeat</keyword>
<sequence length="1025" mass="109109">MRFRVLGPLEVQSADGWTAISAAKWRQLLACLLLRSGQLVPTDSLILELWGDVPPSTANNLVSIYVHRLKKVIGDTEGKMLVYRAPGYVLRVGPGDVDIEHFESLAADGRTALAAADAERASALLGEALRLWRGPLLADVPPSPLIASRADRMAELWLTVTELRVEADIACGRAVQAVPGLRGLVTEHPLRERLWALLMRALEAAGRRAEALEIYAQARQVIADELGVDPGSELQRLYADLLAADASAVAPAPSVPQRPRRPSRPGQRPAPLEPDDDALAAVVAGAIAESRTAGVPREAAGASDVESGEPPSGEIGGAIAIGTFADPSAASAAQQADGMAHVPLAARPTQLPADIADFTGRETHVDHLCGLLLGGNAARSPGAVRVVVVNGAAGLGKTALAVHAAHQVSQQFPDGQLYVDLLGASSQPASPGEVLARFLRDLGIEGDKVPAKDDERAALYRTTLTGRRVLILLDNAKDAAQVRSLLPGSSSCAVLVTTRNRTSDLASTRFLDLNVLEDTEALALFARIVGEERAAAEPDATAEILVACAGLPLAIRICAARLAARSSWRIATLAGRLRNVHRRLDELKTGDLAVRASFQVSYDSLRTASNGIDPARAFRLLGLWAGTWISLSAAAALLGEPEDDVADVLEALVDINLLESPAPDQYRFHDLLRVYAMERASAEESDDARDAAVDRLLWWYLDSAQAAADRVSPQRYQISRPPDEAGYPALAFGTVDAALAWYDDERANLVAATRQAAGAGLQEVAWRLPPTLFPLFNRRGNWADCVTTHRVGADSAQKAGDRLGEAWALNQLGFALVSLRDPDAFGYLERALEIRQQLGDTRGEAQTAIVLGLGHLQMHGAGEDALRYLKHAAELLEPMGATSHRSVALNNLGEVYFALGDLDAAAQCYLQALEIAREFGSNAEGHALHNLGLVYLRQRRLAEATARLEEALLKHRASGALDGEAWTLKSLGTAQAEAGSVAAARNSLAGALRIFEQIGYRDDAAETEALLASLATGQGDGTGRR</sequence>
<dbReference type="GO" id="GO:0043531">
    <property type="term" value="F:ADP binding"/>
    <property type="evidence" value="ECO:0007669"/>
    <property type="project" value="InterPro"/>
</dbReference>
<dbReference type="SUPFAM" id="SSF46894">
    <property type="entry name" value="C-terminal effector domain of the bipartite response regulators"/>
    <property type="match status" value="1"/>
</dbReference>
<dbReference type="SUPFAM" id="SSF52540">
    <property type="entry name" value="P-loop containing nucleoside triphosphate hydrolases"/>
    <property type="match status" value="1"/>
</dbReference>
<dbReference type="Gene3D" id="3.40.50.300">
    <property type="entry name" value="P-loop containing nucleotide triphosphate hydrolases"/>
    <property type="match status" value="1"/>
</dbReference>
<feature type="region of interest" description="Disordered" evidence="8">
    <location>
        <begin position="293"/>
        <end position="319"/>
    </location>
</feature>
<evidence type="ECO:0000256" key="7">
    <source>
        <dbReference type="PROSITE-ProRule" id="PRU01091"/>
    </source>
</evidence>
<evidence type="ECO:0000256" key="1">
    <source>
        <dbReference type="ARBA" id="ARBA00005820"/>
    </source>
</evidence>
<feature type="domain" description="OmpR/PhoB-type" evidence="9">
    <location>
        <begin position="1"/>
        <end position="92"/>
    </location>
</feature>
<dbReference type="OrthoDB" id="581105at2"/>
<dbReference type="Gene3D" id="1.10.8.430">
    <property type="entry name" value="Helical domain of apoptotic protease-activating factors"/>
    <property type="match status" value="1"/>
</dbReference>
<dbReference type="PANTHER" id="PTHR35807">
    <property type="entry name" value="TRANSCRIPTIONAL REGULATOR REDD-RELATED"/>
    <property type="match status" value="1"/>
</dbReference>
<comment type="caution">
    <text evidence="10">The sequence shown here is derived from an EMBL/GenBank/DDBJ whole genome shotgun (WGS) entry which is preliminary data.</text>
</comment>
<evidence type="ECO:0000259" key="9">
    <source>
        <dbReference type="PROSITE" id="PS51755"/>
    </source>
</evidence>
<dbReference type="GO" id="GO:0006355">
    <property type="term" value="P:regulation of DNA-templated transcription"/>
    <property type="evidence" value="ECO:0007669"/>
    <property type="project" value="InterPro"/>
</dbReference>